<keyword evidence="2" id="KW-1185">Reference proteome</keyword>
<reference evidence="2" key="1">
    <citation type="journal article" date="2020" name="Microbiol. Resour. Announc.">
        <title>Draft Genome Sequences of Thiorhodococcus mannitoliphagus and Thiorhodococcus minor, Purple Sulfur Photosynthetic Bacteria in the Gammaproteobacterial Family Chromatiaceae.</title>
        <authorList>
            <person name="Aviles F.A."/>
            <person name="Meyer T.E."/>
            <person name="Kyndt J.A."/>
        </authorList>
    </citation>
    <scope>NUCLEOTIDE SEQUENCE [LARGE SCALE GENOMIC DNA]</scope>
    <source>
        <strain evidence="2">DSM 18266</strain>
    </source>
</reference>
<dbReference type="RefSeq" id="WP_164655926.1">
    <property type="nucleotide sequence ID" value="NZ_JAAIJR010000129.1"/>
</dbReference>
<dbReference type="EMBL" id="JAAIJR010000129">
    <property type="protein sequence ID" value="NEX22833.1"/>
    <property type="molecule type" value="Genomic_DNA"/>
</dbReference>
<evidence type="ECO:0000313" key="2">
    <source>
        <dbReference type="Proteomes" id="UP000471640"/>
    </source>
</evidence>
<gene>
    <name evidence="1" type="ORF">G3480_21445</name>
</gene>
<protein>
    <submittedName>
        <fullName evidence="1">Uncharacterized protein</fullName>
    </submittedName>
</protein>
<sequence>MNERVFGIEVAEATLSSRGPTLVRSEVELAWRVSGACRSLRQLKFGAVITDFNRVSTIAEWERGQAAEQAADRWLICTIS</sequence>
<comment type="caution">
    <text evidence="1">The sequence shown here is derived from an EMBL/GenBank/DDBJ whole genome shotgun (WGS) entry which is preliminary data.</text>
</comment>
<reference evidence="1 2" key="2">
    <citation type="submission" date="2020-02" db="EMBL/GenBank/DDBJ databases">
        <title>Genome sequences of Thiorhodococcus mannitoliphagus and Thiorhodococcus minor, purple sulfur photosynthetic bacteria in the gammaproteobacterial family, Chromatiaceae.</title>
        <authorList>
            <person name="Aviles F.A."/>
            <person name="Meyer T.E."/>
            <person name="Kyndt J.A."/>
        </authorList>
    </citation>
    <scope>NUCLEOTIDE SEQUENCE [LARGE SCALE GENOMIC DNA]</scope>
    <source>
        <strain evidence="1 2">DSM 18266</strain>
    </source>
</reference>
<organism evidence="1 2">
    <name type="scientific">Thiorhodococcus mannitoliphagus</name>
    <dbReference type="NCBI Taxonomy" id="329406"/>
    <lineage>
        <taxon>Bacteria</taxon>
        <taxon>Pseudomonadati</taxon>
        <taxon>Pseudomonadota</taxon>
        <taxon>Gammaproteobacteria</taxon>
        <taxon>Chromatiales</taxon>
        <taxon>Chromatiaceae</taxon>
        <taxon>Thiorhodococcus</taxon>
    </lineage>
</organism>
<dbReference type="Proteomes" id="UP000471640">
    <property type="component" value="Unassembled WGS sequence"/>
</dbReference>
<name>A0A6P1E0R8_9GAMM</name>
<dbReference type="AlphaFoldDB" id="A0A6P1E0R8"/>
<proteinExistence type="predicted"/>
<evidence type="ECO:0000313" key="1">
    <source>
        <dbReference type="EMBL" id="NEX22833.1"/>
    </source>
</evidence>
<accession>A0A6P1E0R8</accession>